<feature type="chain" id="PRO_5043351046" evidence="1">
    <location>
        <begin position="17"/>
        <end position="58"/>
    </location>
</feature>
<evidence type="ECO:0000256" key="1">
    <source>
        <dbReference type="SAM" id="SignalP"/>
    </source>
</evidence>
<feature type="signal peptide" evidence="1">
    <location>
        <begin position="1"/>
        <end position="16"/>
    </location>
</feature>
<evidence type="ECO:0000313" key="2">
    <source>
        <dbReference type="EMBL" id="KAK7819053.1"/>
    </source>
</evidence>
<keyword evidence="1" id="KW-0732">Signal</keyword>
<protein>
    <submittedName>
        <fullName evidence="2">Uncharacterized protein</fullName>
    </submittedName>
</protein>
<comment type="caution">
    <text evidence="2">The sequence shown here is derived from an EMBL/GenBank/DDBJ whole genome shotgun (WGS) entry which is preliminary data.</text>
</comment>
<keyword evidence="3" id="KW-1185">Reference proteome</keyword>
<name>A0AAW0IXG1_MYOGA</name>
<dbReference type="EMBL" id="JBBHLL010000083">
    <property type="protein sequence ID" value="KAK7819053.1"/>
    <property type="molecule type" value="Genomic_DNA"/>
</dbReference>
<dbReference type="AlphaFoldDB" id="A0AAW0IXG1"/>
<gene>
    <name evidence="2" type="ORF">U0070_002365</name>
</gene>
<dbReference type="Proteomes" id="UP001488838">
    <property type="component" value="Unassembled WGS sequence"/>
</dbReference>
<evidence type="ECO:0000313" key="3">
    <source>
        <dbReference type="Proteomes" id="UP001488838"/>
    </source>
</evidence>
<organism evidence="2 3">
    <name type="scientific">Myodes glareolus</name>
    <name type="common">Bank vole</name>
    <name type="synonym">Clethrionomys glareolus</name>
    <dbReference type="NCBI Taxonomy" id="447135"/>
    <lineage>
        <taxon>Eukaryota</taxon>
        <taxon>Metazoa</taxon>
        <taxon>Chordata</taxon>
        <taxon>Craniata</taxon>
        <taxon>Vertebrata</taxon>
        <taxon>Euteleostomi</taxon>
        <taxon>Mammalia</taxon>
        <taxon>Eutheria</taxon>
        <taxon>Euarchontoglires</taxon>
        <taxon>Glires</taxon>
        <taxon>Rodentia</taxon>
        <taxon>Myomorpha</taxon>
        <taxon>Muroidea</taxon>
        <taxon>Cricetidae</taxon>
        <taxon>Arvicolinae</taxon>
        <taxon>Myodes</taxon>
    </lineage>
</organism>
<accession>A0AAW0IXG1</accession>
<proteinExistence type="predicted"/>
<sequence length="58" mass="6629">MIFSCFLVSLLECGKSVTVCMPGVFACDVRFWPGLRKQIPNYMNRQNTHMWRGLGEGC</sequence>
<reference evidence="2 3" key="1">
    <citation type="journal article" date="2023" name="bioRxiv">
        <title>Conserved and derived expression patterns and positive selection on dental genes reveal complex evolutionary context of ever-growing rodent molars.</title>
        <authorList>
            <person name="Calamari Z.T."/>
            <person name="Song A."/>
            <person name="Cohen E."/>
            <person name="Akter M."/>
            <person name="Roy R.D."/>
            <person name="Hallikas O."/>
            <person name="Christensen M.M."/>
            <person name="Li P."/>
            <person name="Marangoni P."/>
            <person name="Jernvall J."/>
            <person name="Klein O.D."/>
        </authorList>
    </citation>
    <scope>NUCLEOTIDE SEQUENCE [LARGE SCALE GENOMIC DNA]</scope>
    <source>
        <strain evidence="2">V071</strain>
    </source>
</reference>